<evidence type="ECO:0000313" key="2">
    <source>
        <dbReference type="EMBL" id="RGE64561.1"/>
    </source>
</evidence>
<keyword evidence="1" id="KW-0812">Transmembrane</keyword>
<organism evidence="2 3">
    <name type="scientific">Eisenbergiella massiliensis</name>
    <dbReference type="NCBI Taxonomy" id="1720294"/>
    <lineage>
        <taxon>Bacteria</taxon>
        <taxon>Bacillati</taxon>
        <taxon>Bacillota</taxon>
        <taxon>Clostridia</taxon>
        <taxon>Lachnospirales</taxon>
        <taxon>Lachnospiraceae</taxon>
        <taxon>Eisenbergiella</taxon>
    </lineage>
</organism>
<keyword evidence="1" id="KW-0472">Membrane</keyword>
<dbReference type="EMBL" id="QVLU01000039">
    <property type="protein sequence ID" value="RGE64561.1"/>
    <property type="molecule type" value="Genomic_DNA"/>
</dbReference>
<evidence type="ECO:0000313" key="3">
    <source>
        <dbReference type="Proteomes" id="UP000261166"/>
    </source>
</evidence>
<keyword evidence="1" id="KW-1133">Transmembrane helix</keyword>
<sequence>MIEQIITLTVVLGVGFSLLIFLAKQQFKDIKDGIAQTTQQIKENDKKTNERIDKLESKTEAEIANIKNDLSGIKGDFATTFVQREDFFRSMNGVEDSIRKMDNKVDRLLINSSGKG</sequence>
<name>A0A3E3IC43_9FIRM</name>
<protein>
    <recommendedName>
        <fullName evidence="4">DUF948 domain-containing protein</fullName>
    </recommendedName>
</protein>
<dbReference type="AlphaFoldDB" id="A0A3E3IC43"/>
<proteinExistence type="predicted"/>
<feature type="transmembrane region" description="Helical" evidence="1">
    <location>
        <begin position="6"/>
        <end position="23"/>
    </location>
</feature>
<comment type="caution">
    <text evidence="2">The sequence shown here is derived from an EMBL/GenBank/DDBJ whole genome shotgun (WGS) entry which is preliminary data.</text>
</comment>
<evidence type="ECO:0000256" key="1">
    <source>
        <dbReference type="SAM" id="Phobius"/>
    </source>
</evidence>
<gene>
    <name evidence="2" type="ORF">DWY69_27250</name>
</gene>
<reference evidence="2 3" key="1">
    <citation type="submission" date="2018-08" db="EMBL/GenBank/DDBJ databases">
        <title>A genome reference for cultivated species of the human gut microbiota.</title>
        <authorList>
            <person name="Zou Y."/>
            <person name="Xue W."/>
            <person name="Luo G."/>
        </authorList>
    </citation>
    <scope>NUCLEOTIDE SEQUENCE [LARGE SCALE GENOMIC DNA]</scope>
    <source>
        <strain evidence="2 3">AF26-4BH</strain>
    </source>
</reference>
<dbReference type="RefSeq" id="WP_044915150.1">
    <property type="nucleotide sequence ID" value="NZ_JBKVAZ010000010.1"/>
</dbReference>
<accession>A0A3E3IC43</accession>
<dbReference type="Proteomes" id="UP000261166">
    <property type="component" value="Unassembled WGS sequence"/>
</dbReference>
<evidence type="ECO:0008006" key="4">
    <source>
        <dbReference type="Google" id="ProtNLM"/>
    </source>
</evidence>